<reference evidence="14 15" key="1">
    <citation type="submission" date="2016-12" db="EMBL/GenBank/DDBJ databases">
        <title>The whole genome sequencing and assembly of Lactobacillus alimentarius DSM 20249T strain.</title>
        <authorList>
            <person name="Lee Y.-J."/>
            <person name="Yi H."/>
            <person name="Bahn Y.-S."/>
            <person name="Kim J.F."/>
            <person name="Lee D.-W."/>
        </authorList>
    </citation>
    <scope>NUCLEOTIDE SEQUENCE [LARGE SCALE GENOMIC DNA]</scope>
    <source>
        <strain evidence="14 15">DSM 20249</strain>
    </source>
</reference>
<dbReference type="EMBL" id="CP018867">
    <property type="protein sequence ID" value="AUI71819.1"/>
    <property type="molecule type" value="Genomic_DNA"/>
</dbReference>
<keyword evidence="4 11" id="KW-0540">Nuclease</keyword>
<keyword evidence="2 11" id="KW-0690">Ribosome biogenesis</keyword>
<dbReference type="FunFam" id="3.40.1360.10:FF:000006">
    <property type="entry name" value="Ribonuclease M5"/>
    <property type="match status" value="1"/>
</dbReference>
<dbReference type="SMART" id="SM00493">
    <property type="entry name" value="TOPRIM"/>
    <property type="match status" value="1"/>
</dbReference>
<dbReference type="STRING" id="1423720.FC67_GL000469"/>
<evidence type="ECO:0000259" key="13">
    <source>
        <dbReference type="PROSITE" id="PS50880"/>
    </source>
</evidence>
<sequence length="193" mass="21696">MMKKIKEIIVVEGKSDTNRLKDCFGDDVDTIETTGSALNAETIEHIKIAQEKRGVIIFTDPDFNGNRLRTIIQKAVPNAKQAFLPRSQAVPKKSDGSLGIEHAKDEDIKSALQAVYTRTENNFENYDYDDMVDLGLVGQTDSHQRRLFVGSELKIGYTNAKQFLSRLNMFQIAPQDLVTTVKKFDKGSTHDTK</sequence>
<dbReference type="PROSITE" id="PS50880">
    <property type="entry name" value="TOPRIM"/>
    <property type="match status" value="1"/>
</dbReference>
<evidence type="ECO:0000256" key="3">
    <source>
        <dbReference type="ARBA" id="ARBA00022552"/>
    </source>
</evidence>
<evidence type="ECO:0000256" key="6">
    <source>
        <dbReference type="ARBA" id="ARBA00022730"/>
    </source>
</evidence>
<evidence type="ECO:0000256" key="11">
    <source>
        <dbReference type="HAMAP-Rule" id="MF_01469"/>
    </source>
</evidence>
<evidence type="ECO:0000256" key="4">
    <source>
        <dbReference type="ARBA" id="ARBA00022722"/>
    </source>
</evidence>
<dbReference type="InterPro" id="IPR025156">
    <property type="entry name" value="RNase_M5_C"/>
</dbReference>
<keyword evidence="15" id="KW-1185">Reference proteome</keyword>
<keyword evidence="9" id="KW-0460">Magnesium</keyword>
<dbReference type="HAMAP" id="MF_01469">
    <property type="entry name" value="RNase_M5"/>
    <property type="match status" value="1"/>
</dbReference>
<organism evidence="14 15">
    <name type="scientific">Companilactobacillus alimentarius DSM 20249</name>
    <dbReference type="NCBI Taxonomy" id="1423720"/>
    <lineage>
        <taxon>Bacteria</taxon>
        <taxon>Bacillati</taxon>
        <taxon>Bacillota</taxon>
        <taxon>Bacilli</taxon>
        <taxon>Lactobacillales</taxon>
        <taxon>Lactobacillaceae</taxon>
        <taxon>Companilactobacillus</taxon>
    </lineage>
</organism>
<comment type="function">
    <text evidence="11">Required for correct processing of both the 5' and 3' ends of 5S rRNA precursor. Cleaves both sides of a double-stranded region yielding mature 5S rRNA in one step.</text>
</comment>
<proteinExistence type="inferred from homology"/>
<comment type="catalytic activity">
    <reaction evidence="11">
        <text>Endonucleolytic cleavage of RNA, removing 21 and 42 nucleotides, respectively, from the 5'- and 3'-termini of a 5S-rRNA precursor.</text>
        <dbReference type="EC" id="3.1.26.8"/>
    </reaction>
</comment>
<dbReference type="GO" id="GO:0046872">
    <property type="term" value="F:metal ion binding"/>
    <property type="evidence" value="ECO:0007669"/>
    <property type="project" value="UniProtKB-KW"/>
</dbReference>
<dbReference type="GO" id="GO:0019843">
    <property type="term" value="F:rRNA binding"/>
    <property type="evidence" value="ECO:0007669"/>
    <property type="project" value="UniProtKB-KW"/>
</dbReference>
<accession>A0A2K9HH25</accession>
<dbReference type="NCBIfam" id="TIGR00334">
    <property type="entry name" value="5S_RNA_mat_M5"/>
    <property type="match status" value="1"/>
</dbReference>
<evidence type="ECO:0000313" key="14">
    <source>
        <dbReference type="EMBL" id="AUI71819.1"/>
    </source>
</evidence>
<dbReference type="PANTHER" id="PTHR39156:SF1">
    <property type="entry name" value="RIBONUCLEASE M5"/>
    <property type="match status" value="1"/>
</dbReference>
<dbReference type="Gene3D" id="3.40.1360.10">
    <property type="match status" value="1"/>
</dbReference>
<evidence type="ECO:0000256" key="9">
    <source>
        <dbReference type="ARBA" id="ARBA00022842"/>
    </source>
</evidence>
<dbReference type="GO" id="GO:0006364">
    <property type="term" value="P:rRNA processing"/>
    <property type="evidence" value="ECO:0007669"/>
    <property type="project" value="UniProtKB-UniRule"/>
</dbReference>
<feature type="domain" description="Toprim" evidence="13">
    <location>
        <begin position="6"/>
        <end position="91"/>
    </location>
</feature>
<dbReference type="Proteomes" id="UP000234653">
    <property type="component" value="Chromosome"/>
</dbReference>
<dbReference type="KEGG" id="lali:LA20249_06350"/>
<keyword evidence="10 11" id="KW-0694">RNA-binding</keyword>
<name>A0A2K9HH25_9LACO</name>
<evidence type="ECO:0000313" key="15">
    <source>
        <dbReference type="Proteomes" id="UP000234653"/>
    </source>
</evidence>
<keyword evidence="5" id="KW-0479">Metal-binding</keyword>
<evidence type="ECO:0000256" key="10">
    <source>
        <dbReference type="ARBA" id="ARBA00022884"/>
    </source>
</evidence>
<dbReference type="PANTHER" id="PTHR39156">
    <property type="entry name" value="RIBONUCLEASE M5"/>
    <property type="match status" value="1"/>
</dbReference>
<comment type="similarity">
    <text evidence="11">Belongs to the ribonuclease M5 family.</text>
</comment>
<keyword evidence="3 11" id="KW-0698">rRNA processing</keyword>
<dbReference type="SUPFAM" id="SSF110455">
    <property type="entry name" value="Toprim domain"/>
    <property type="match status" value="1"/>
</dbReference>
<evidence type="ECO:0000256" key="5">
    <source>
        <dbReference type="ARBA" id="ARBA00022723"/>
    </source>
</evidence>
<evidence type="ECO:0000256" key="1">
    <source>
        <dbReference type="ARBA" id="ARBA00022490"/>
    </source>
</evidence>
<keyword evidence="6 11" id="KW-0699">rRNA-binding</keyword>
<evidence type="ECO:0000256" key="7">
    <source>
        <dbReference type="ARBA" id="ARBA00022759"/>
    </source>
</evidence>
<dbReference type="InterPro" id="IPR004466">
    <property type="entry name" value="RNase_M5"/>
</dbReference>
<dbReference type="Pfam" id="PF01751">
    <property type="entry name" value="Toprim"/>
    <property type="match status" value="1"/>
</dbReference>
<dbReference type="EC" id="3.1.26.8" evidence="11 12"/>
<dbReference type="CDD" id="cd01027">
    <property type="entry name" value="TOPRIM_RNase_M5_like"/>
    <property type="match status" value="1"/>
</dbReference>
<dbReference type="AlphaFoldDB" id="A0A2K9HH25"/>
<dbReference type="GO" id="GO:0043822">
    <property type="term" value="F:ribonuclease M5 activity"/>
    <property type="evidence" value="ECO:0007669"/>
    <property type="project" value="UniProtKB-UniRule"/>
</dbReference>
<dbReference type="Pfam" id="PF13331">
    <property type="entry name" value="DUF4093"/>
    <property type="match status" value="1"/>
</dbReference>
<dbReference type="InterPro" id="IPR006171">
    <property type="entry name" value="TOPRIM_dom"/>
</dbReference>
<evidence type="ECO:0000256" key="12">
    <source>
        <dbReference type="NCBIfam" id="TIGR00334"/>
    </source>
</evidence>
<protein>
    <recommendedName>
        <fullName evidence="11 12">Ribonuclease M5</fullName>
        <ecNumber evidence="11 12">3.1.26.8</ecNumber>
    </recommendedName>
    <alternativeName>
        <fullName evidence="11">RNase M5</fullName>
    </alternativeName>
    <alternativeName>
        <fullName evidence="11">Ribosomal RNA terminal maturase M5</fullName>
    </alternativeName>
</protein>
<evidence type="ECO:0000256" key="8">
    <source>
        <dbReference type="ARBA" id="ARBA00022801"/>
    </source>
</evidence>
<gene>
    <name evidence="11" type="primary">rnmV</name>
    <name evidence="14" type="ORF">LA20249_06350</name>
</gene>
<comment type="subcellular location">
    <subcellularLocation>
        <location evidence="11">Cytoplasm</location>
    </subcellularLocation>
</comment>
<keyword evidence="1 11" id="KW-0963">Cytoplasm</keyword>
<keyword evidence="7 11" id="KW-0255">Endonuclease</keyword>
<evidence type="ECO:0000256" key="2">
    <source>
        <dbReference type="ARBA" id="ARBA00022517"/>
    </source>
</evidence>
<dbReference type="GO" id="GO:0005737">
    <property type="term" value="C:cytoplasm"/>
    <property type="evidence" value="ECO:0007669"/>
    <property type="project" value="UniProtKB-SubCell"/>
</dbReference>
<keyword evidence="8 11" id="KW-0378">Hydrolase</keyword>
<dbReference type="InterPro" id="IPR034141">
    <property type="entry name" value="TOPRIM_RNase_M5-like"/>
</dbReference>